<accession>A0A919DJF0</accession>
<name>A0A919DJF0_9ACTN</name>
<keyword evidence="2" id="KW-1185">Reference proteome</keyword>
<reference evidence="1" key="1">
    <citation type="journal article" date="2014" name="Int. J. Syst. Evol. Microbiol.">
        <title>Complete genome sequence of Corynebacterium casei LMG S-19264T (=DSM 44701T), isolated from a smear-ripened cheese.</title>
        <authorList>
            <consortium name="US DOE Joint Genome Institute (JGI-PGF)"/>
            <person name="Walter F."/>
            <person name="Albersmeier A."/>
            <person name="Kalinowski J."/>
            <person name="Ruckert C."/>
        </authorList>
    </citation>
    <scope>NUCLEOTIDE SEQUENCE</scope>
    <source>
        <strain evidence="1">CGMCC 4.7403</strain>
    </source>
</reference>
<evidence type="ECO:0000313" key="1">
    <source>
        <dbReference type="EMBL" id="GHE51044.1"/>
    </source>
</evidence>
<dbReference type="Proteomes" id="UP000603227">
    <property type="component" value="Unassembled WGS sequence"/>
</dbReference>
<dbReference type="AlphaFoldDB" id="A0A919DJF0"/>
<comment type="caution">
    <text evidence="1">The sequence shown here is derived from an EMBL/GenBank/DDBJ whole genome shotgun (WGS) entry which is preliminary data.</text>
</comment>
<organism evidence="1 2">
    <name type="scientific">Streptomyces capitiformicae</name>
    <dbReference type="NCBI Taxonomy" id="2014920"/>
    <lineage>
        <taxon>Bacteria</taxon>
        <taxon>Bacillati</taxon>
        <taxon>Actinomycetota</taxon>
        <taxon>Actinomycetes</taxon>
        <taxon>Kitasatosporales</taxon>
        <taxon>Streptomycetaceae</taxon>
        <taxon>Streptomyces</taxon>
    </lineage>
</organism>
<dbReference type="EMBL" id="BNAT01000036">
    <property type="protein sequence ID" value="GHE51044.1"/>
    <property type="molecule type" value="Genomic_DNA"/>
</dbReference>
<reference evidence="1" key="2">
    <citation type="submission" date="2020-09" db="EMBL/GenBank/DDBJ databases">
        <authorList>
            <person name="Sun Q."/>
            <person name="Zhou Y."/>
        </authorList>
    </citation>
    <scope>NUCLEOTIDE SEQUENCE</scope>
    <source>
        <strain evidence="1">CGMCC 4.7403</strain>
    </source>
</reference>
<gene>
    <name evidence="1" type="ORF">GCM10017771_73060</name>
</gene>
<evidence type="ECO:0000313" key="2">
    <source>
        <dbReference type="Proteomes" id="UP000603227"/>
    </source>
</evidence>
<proteinExistence type="predicted"/>
<sequence>MDEGRGQVPRRLGKRVGGVGELAKAGGLRAKRVIASVQDWQVNLDPVYERQGELVLQRCLP</sequence>
<protein>
    <submittedName>
        <fullName evidence="1">Uncharacterized protein</fullName>
    </submittedName>
</protein>